<gene>
    <name evidence="1" type="ORF">O1611_g8641</name>
</gene>
<protein>
    <submittedName>
        <fullName evidence="1">Uncharacterized protein</fullName>
    </submittedName>
</protein>
<accession>A0ACC2JBZ4</accession>
<comment type="caution">
    <text evidence="1">The sequence shown here is derived from an EMBL/GenBank/DDBJ whole genome shotgun (WGS) entry which is preliminary data.</text>
</comment>
<proteinExistence type="predicted"/>
<evidence type="ECO:0000313" key="2">
    <source>
        <dbReference type="Proteomes" id="UP001153332"/>
    </source>
</evidence>
<dbReference type="Proteomes" id="UP001153332">
    <property type="component" value="Unassembled WGS sequence"/>
</dbReference>
<dbReference type="EMBL" id="JAPUUL010002628">
    <property type="protein sequence ID" value="KAJ8124999.1"/>
    <property type="molecule type" value="Genomic_DNA"/>
</dbReference>
<keyword evidence="2" id="KW-1185">Reference proteome</keyword>
<reference evidence="1" key="1">
    <citation type="submission" date="2022-12" db="EMBL/GenBank/DDBJ databases">
        <title>Genome Sequence of Lasiodiplodia mahajangana.</title>
        <authorList>
            <person name="Buettner E."/>
        </authorList>
    </citation>
    <scope>NUCLEOTIDE SEQUENCE</scope>
    <source>
        <strain evidence="1">VT137</strain>
    </source>
</reference>
<organism evidence="1 2">
    <name type="scientific">Lasiodiplodia mahajangana</name>
    <dbReference type="NCBI Taxonomy" id="1108764"/>
    <lineage>
        <taxon>Eukaryota</taxon>
        <taxon>Fungi</taxon>
        <taxon>Dikarya</taxon>
        <taxon>Ascomycota</taxon>
        <taxon>Pezizomycotina</taxon>
        <taxon>Dothideomycetes</taxon>
        <taxon>Dothideomycetes incertae sedis</taxon>
        <taxon>Botryosphaeriales</taxon>
        <taxon>Botryosphaeriaceae</taxon>
        <taxon>Lasiodiplodia</taxon>
    </lineage>
</organism>
<name>A0ACC2JBZ4_9PEZI</name>
<evidence type="ECO:0000313" key="1">
    <source>
        <dbReference type="EMBL" id="KAJ8124999.1"/>
    </source>
</evidence>
<sequence>MEADATMENAENGPDAPSHQHNGAHQQTLASRMEEMMSGDNRMSWGGGSAPSLPSIDDEPNSDAISITESVRSSTMSIDPTLYHFIEENGRTYHKYKQGRYFLPNDLAEQERLDLQHQLFCITIGGKLNICPLPEKPKRVLDIATGTGIWAIEFASQYPDTEVVGTDLSPIQPHYLPENCRFEIDDAEDEWTYNDPFTFIHGRALMSCFDNPSRVVKQAFENLEPGGLIEFQDALFPMNWVGEPPRQSALYRWNELLMEGLRRIGRSWSNVINYPRYFEEAGFENITERRFYWPTSPWAKGKYFKTVAMYFQEDMISGMEAISMKVLQATGMTPKEIQEFCEEVKVDFRDTNLHAYLIVSYIYARKPLNPS</sequence>